<feature type="domain" description="Secretion system C-terminal sorting" evidence="2">
    <location>
        <begin position="69"/>
        <end position="141"/>
    </location>
</feature>
<reference evidence="3 5" key="1">
    <citation type="submission" date="2019-03" db="EMBL/GenBank/DDBJ databases">
        <title>Single cell metagenomics reveals metabolic interactions within the superorganism composed of flagellate Streblomastix strix and complex community of Bacteroidetes bacteria on its surface.</title>
        <authorList>
            <person name="Treitli S.C."/>
            <person name="Kolisko M."/>
            <person name="Husnik F."/>
            <person name="Keeling P."/>
            <person name="Hampl V."/>
        </authorList>
    </citation>
    <scope>NUCLEOTIDE SEQUENCE [LARGE SCALE GENOMIC DNA]</scope>
    <source>
        <strain evidence="3">St1</strain>
    </source>
</reference>
<name>A0A5M8P481_9BACT</name>
<dbReference type="Proteomes" id="UP000324575">
    <property type="component" value="Unassembled WGS sequence"/>
</dbReference>
<evidence type="ECO:0000256" key="1">
    <source>
        <dbReference type="SAM" id="SignalP"/>
    </source>
</evidence>
<evidence type="ECO:0000313" key="3">
    <source>
        <dbReference type="EMBL" id="KAA6303305.1"/>
    </source>
</evidence>
<organism evidence="3 5">
    <name type="scientific">Candidatus Ordinivivax streblomastigis</name>
    <dbReference type="NCBI Taxonomy" id="2540710"/>
    <lineage>
        <taxon>Bacteria</taxon>
        <taxon>Pseudomonadati</taxon>
        <taxon>Bacteroidota</taxon>
        <taxon>Bacteroidia</taxon>
        <taxon>Bacteroidales</taxon>
        <taxon>Candidatus Ordinivivax</taxon>
    </lineage>
</organism>
<proteinExistence type="predicted"/>
<feature type="chain" id="PRO_5033856566" description="Secretion system C-terminal sorting domain-containing protein" evidence="1">
    <location>
        <begin position="20"/>
        <end position="143"/>
    </location>
</feature>
<evidence type="ECO:0000259" key="2">
    <source>
        <dbReference type="Pfam" id="PF18962"/>
    </source>
</evidence>
<evidence type="ECO:0000313" key="5">
    <source>
        <dbReference type="Proteomes" id="UP000324575"/>
    </source>
</evidence>
<dbReference type="EMBL" id="SNRX01000002">
    <property type="protein sequence ID" value="KAA6303342.1"/>
    <property type="molecule type" value="Genomic_DNA"/>
</dbReference>
<dbReference type="AlphaFoldDB" id="A0A5M8P481"/>
<dbReference type="NCBIfam" id="TIGR04183">
    <property type="entry name" value="Por_Secre_tail"/>
    <property type="match status" value="1"/>
</dbReference>
<dbReference type="InterPro" id="IPR026444">
    <property type="entry name" value="Secre_tail"/>
</dbReference>
<comment type="caution">
    <text evidence="3">The sequence shown here is derived from an EMBL/GenBank/DDBJ whole genome shotgun (WGS) entry which is preliminary data.</text>
</comment>
<gene>
    <name evidence="3" type="ORF">EZS26_000465</name>
    <name evidence="4" type="ORF">EZS26_000502</name>
</gene>
<keyword evidence="1" id="KW-0732">Signal</keyword>
<accession>A0A5M8P481</accession>
<protein>
    <recommendedName>
        <fullName evidence="2">Secretion system C-terminal sorting domain-containing protein</fullName>
    </recommendedName>
</protein>
<dbReference type="EMBL" id="SNRX01000002">
    <property type="protein sequence ID" value="KAA6303305.1"/>
    <property type="molecule type" value="Genomic_DNA"/>
</dbReference>
<feature type="signal peptide" evidence="1">
    <location>
        <begin position="1"/>
        <end position="19"/>
    </location>
</feature>
<sequence>MKKELLTVVFTLVVFCLSAQDTSENVPASGRVVRYTLRSTHVPECSENIYINIDDIATSIHKVTVESSVYPNPVDDRLNVPLHPESGKKSLVLLLDVNGKLLQKKTFATDVESGQLSLSGYDSGIYLVQVIDSQKTIHRIIKK</sequence>
<evidence type="ECO:0000313" key="4">
    <source>
        <dbReference type="EMBL" id="KAA6303342.1"/>
    </source>
</evidence>
<dbReference type="Pfam" id="PF18962">
    <property type="entry name" value="Por_Secre_tail"/>
    <property type="match status" value="1"/>
</dbReference>